<keyword evidence="1" id="KW-0812">Transmembrane</keyword>
<evidence type="ECO:0000256" key="2">
    <source>
        <dbReference type="ARBA" id="ARBA00022741"/>
    </source>
</evidence>
<keyword evidence="7" id="KW-1185">Reference proteome</keyword>
<proteinExistence type="predicted"/>
<evidence type="ECO:0000256" key="4">
    <source>
        <dbReference type="ARBA" id="ARBA00022989"/>
    </source>
</evidence>
<dbReference type="EMBL" id="JACBKZ010000001">
    <property type="protein sequence ID" value="KAF5961908.1"/>
    <property type="molecule type" value="Genomic_DNA"/>
</dbReference>
<dbReference type="SUPFAM" id="SSF90123">
    <property type="entry name" value="ABC transporter transmembrane region"/>
    <property type="match status" value="1"/>
</dbReference>
<keyword evidence="2" id="KW-0547">Nucleotide-binding</keyword>
<evidence type="ECO:0000313" key="6">
    <source>
        <dbReference type="EMBL" id="KAF5961908.1"/>
    </source>
</evidence>
<protein>
    <submittedName>
        <fullName evidence="6">Uncharacterized protein</fullName>
    </submittedName>
</protein>
<keyword evidence="4" id="KW-1133">Transmembrane helix</keyword>
<evidence type="ECO:0000256" key="3">
    <source>
        <dbReference type="ARBA" id="ARBA00022840"/>
    </source>
</evidence>
<evidence type="ECO:0000256" key="1">
    <source>
        <dbReference type="ARBA" id="ARBA00022692"/>
    </source>
</evidence>
<organism evidence="6 7">
    <name type="scientific">Camellia sinensis</name>
    <name type="common">Tea plant</name>
    <name type="synonym">Thea sinensis</name>
    <dbReference type="NCBI Taxonomy" id="4442"/>
    <lineage>
        <taxon>Eukaryota</taxon>
        <taxon>Viridiplantae</taxon>
        <taxon>Streptophyta</taxon>
        <taxon>Embryophyta</taxon>
        <taxon>Tracheophyta</taxon>
        <taxon>Spermatophyta</taxon>
        <taxon>Magnoliopsida</taxon>
        <taxon>eudicotyledons</taxon>
        <taxon>Gunneridae</taxon>
        <taxon>Pentapetalae</taxon>
        <taxon>asterids</taxon>
        <taxon>Ericales</taxon>
        <taxon>Theaceae</taxon>
        <taxon>Camellia</taxon>
    </lineage>
</organism>
<sequence>MRFFALSDGGFEGTRVLFFASLLFFQGGDMDFSKVGEKLLSSVRSARSLSLLPSTSDRPEVSVDLSTVDLDIAFSFIFCVGATTNAYSILAMLAIVTWPVLFVSIPMVLFAIHLQRYYFATAKELMQLNGTTKSLVANHLAESIAGTTPLKLKDFEKAVIFPLSDVCFGPCTDELTEVIKIANHERRMQGDRFISVKHILFGLSLSRVGECVERILNDRGLNCLGGIPSKLSSFSIYKLSRDAATILGDKDVGLEHLVLAIFFGKQESDCTGMDDCTSLFLDEDKWDDELLKCLRNSNTECGVESFDDSDAFKSLLPEDCLDAAGKPSKIQFKGKSVFLRQRQGKRGQLGTDHRFSSHQISGPYPPHQWIARLRPQFLVTPPVSQSEQRNMAGMEEMMRQLQESMKQNAGGRYPPSRVL</sequence>
<reference evidence="6 7" key="2">
    <citation type="submission" date="2020-07" db="EMBL/GenBank/DDBJ databases">
        <title>Genome assembly of wild tea tree DASZ reveals pedigree and selection history of tea varieties.</title>
        <authorList>
            <person name="Zhang W."/>
        </authorList>
    </citation>
    <scope>NUCLEOTIDE SEQUENCE [LARGE SCALE GENOMIC DNA]</scope>
    <source>
        <strain evidence="7">cv. G240</strain>
        <tissue evidence="6">Leaf</tissue>
    </source>
</reference>
<evidence type="ECO:0000313" key="7">
    <source>
        <dbReference type="Proteomes" id="UP000593564"/>
    </source>
</evidence>
<dbReference type="InterPro" id="IPR050173">
    <property type="entry name" value="ABC_transporter_C-like"/>
</dbReference>
<dbReference type="Proteomes" id="UP000593564">
    <property type="component" value="Unassembled WGS sequence"/>
</dbReference>
<reference evidence="7" key="1">
    <citation type="journal article" date="2020" name="Nat. Commun.">
        <title>Genome assembly of wild tea tree DASZ reveals pedigree and selection history of tea varieties.</title>
        <authorList>
            <person name="Zhang W."/>
            <person name="Zhang Y."/>
            <person name="Qiu H."/>
            <person name="Guo Y."/>
            <person name="Wan H."/>
            <person name="Zhang X."/>
            <person name="Scossa F."/>
            <person name="Alseekh S."/>
            <person name="Zhang Q."/>
            <person name="Wang P."/>
            <person name="Xu L."/>
            <person name="Schmidt M.H."/>
            <person name="Jia X."/>
            <person name="Li D."/>
            <person name="Zhu A."/>
            <person name="Guo F."/>
            <person name="Chen W."/>
            <person name="Ni D."/>
            <person name="Usadel B."/>
            <person name="Fernie A.R."/>
            <person name="Wen W."/>
        </authorList>
    </citation>
    <scope>NUCLEOTIDE SEQUENCE [LARGE SCALE GENOMIC DNA]</scope>
    <source>
        <strain evidence="7">cv. G240</strain>
    </source>
</reference>
<dbReference type="GO" id="GO:0016020">
    <property type="term" value="C:membrane"/>
    <property type="evidence" value="ECO:0007669"/>
    <property type="project" value="InterPro"/>
</dbReference>
<evidence type="ECO:0000256" key="5">
    <source>
        <dbReference type="ARBA" id="ARBA00023136"/>
    </source>
</evidence>
<name>A0A7J7ICH9_CAMSI</name>
<accession>A0A7J7ICH9</accession>
<keyword evidence="5" id="KW-0472">Membrane</keyword>
<dbReference type="Gene3D" id="1.20.1560.10">
    <property type="entry name" value="ABC transporter type 1, transmembrane domain"/>
    <property type="match status" value="1"/>
</dbReference>
<comment type="caution">
    <text evidence="6">The sequence shown here is derived from an EMBL/GenBank/DDBJ whole genome shotgun (WGS) entry which is preliminary data.</text>
</comment>
<dbReference type="InterPro" id="IPR036640">
    <property type="entry name" value="ABC1_TM_sf"/>
</dbReference>
<dbReference type="AlphaFoldDB" id="A0A7J7ICH9"/>
<dbReference type="GO" id="GO:0042626">
    <property type="term" value="F:ATPase-coupled transmembrane transporter activity"/>
    <property type="evidence" value="ECO:0007669"/>
    <property type="project" value="TreeGrafter"/>
</dbReference>
<dbReference type="PANTHER" id="PTHR24223:SF369">
    <property type="entry name" value="ABC TRANSPORTER C FAMILY MEMBER 10"/>
    <property type="match status" value="1"/>
</dbReference>
<dbReference type="PANTHER" id="PTHR24223">
    <property type="entry name" value="ATP-BINDING CASSETTE SUB-FAMILY C"/>
    <property type="match status" value="1"/>
</dbReference>
<gene>
    <name evidence="6" type="ORF">HYC85_003117</name>
</gene>
<keyword evidence="3" id="KW-0067">ATP-binding</keyword>
<dbReference type="GO" id="GO:0005524">
    <property type="term" value="F:ATP binding"/>
    <property type="evidence" value="ECO:0007669"/>
    <property type="project" value="UniProtKB-KW"/>
</dbReference>